<evidence type="ECO:0000256" key="3">
    <source>
        <dbReference type="ARBA" id="ARBA00022723"/>
    </source>
</evidence>
<dbReference type="PANTHER" id="PTHR21666:SF288">
    <property type="entry name" value="CELL DIVISION PROTEIN YTFB"/>
    <property type="match status" value="1"/>
</dbReference>
<reference evidence="8 9" key="1">
    <citation type="submission" date="2016-11" db="EMBL/GenBank/DDBJ databases">
        <title>Sphingorhabdus sp. LPB0140, isolated from marine environment.</title>
        <authorList>
            <person name="Kim E."/>
            <person name="Yi H."/>
        </authorList>
    </citation>
    <scope>NUCLEOTIDE SEQUENCE [LARGE SCALE GENOMIC DNA]</scope>
    <source>
        <strain evidence="8 9">LPB0140</strain>
    </source>
</reference>
<dbReference type="InterPro" id="IPR050570">
    <property type="entry name" value="Cell_wall_metabolism_enzyme"/>
</dbReference>
<protein>
    <recommendedName>
        <fullName evidence="7">M23ase beta-sheet core domain-containing protein</fullName>
    </recommendedName>
</protein>
<dbReference type="AlphaFoldDB" id="A0A1L3JDR6"/>
<dbReference type="InterPro" id="IPR016047">
    <property type="entry name" value="M23ase_b-sheet_dom"/>
</dbReference>
<organism evidence="8 9">
    <name type="scientific">Sphingorhabdus lutea</name>
    <dbReference type="NCBI Taxonomy" id="1913578"/>
    <lineage>
        <taxon>Bacteria</taxon>
        <taxon>Pseudomonadati</taxon>
        <taxon>Pseudomonadota</taxon>
        <taxon>Alphaproteobacteria</taxon>
        <taxon>Sphingomonadales</taxon>
        <taxon>Sphingomonadaceae</taxon>
        <taxon>Sphingorhabdus</taxon>
    </lineage>
</organism>
<keyword evidence="6" id="KW-0482">Metalloprotease</keyword>
<dbReference type="GO" id="GO:0004222">
    <property type="term" value="F:metalloendopeptidase activity"/>
    <property type="evidence" value="ECO:0007669"/>
    <property type="project" value="TreeGrafter"/>
</dbReference>
<keyword evidence="5" id="KW-0862">Zinc</keyword>
<name>A0A1L3JDR6_9SPHN</name>
<evidence type="ECO:0000259" key="7">
    <source>
        <dbReference type="Pfam" id="PF01551"/>
    </source>
</evidence>
<evidence type="ECO:0000256" key="2">
    <source>
        <dbReference type="ARBA" id="ARBA00022670"/>
    </source>
</evidence>
<keyword evidence="4" id="KW-0378">Hydrolase</keyword>
<accession>A0A1L3JDR6</accession>
<dbReference type="GO" id="GO:0046872">
    <property type="term" value="F:metal ion binding"/>
    <property type="evidence" value="ECO:0007669"/>
    <property type="project" value="UniProtKB-KW"/>
</dbReference>
<dbReference type="FunFam" id="2.70.70.10:FF:000006">
    <property type="entry name" value="M23 family peptidase"/>
    <property type="match status" value="1"/>
</dbReference>
<keyword evidence="9" id="KW-1185">Reference proteome</keyword>
<feature type="domain" description="M23ase beta-sheet core" evidence="7">
    <location>
        <begin position="384"/>
        <end position="479"/>
    </location>
</feature>
<sequence>MKSISSSYDNIAINGMDDQCANAGDADMAHDVNIAPIPDNETQETGPQNSKFTSFINNIRNFTADDLAVDLADNIGSGKWFRGLATLSGFLALCIALTPDFGPIYGAQAAQLNEDEFDQLRTQMIVPIAYGSDSGIKMASRDNVRALSSSPERPTITLSATMGRGDSFARVLQRAGVSAQDIGAVSNLVSSAVALGDIPSGTALQIMLGRRTSKNSPRPLETLSFRARFDLNLSVARTNGALSLSRDSILVDNTPLRIRGTVGNSLFRSARAAGAPADAVQKFLRVIDAQMSVDSIRSGDEFDIIIDYKRAETGEVEVGDLLYAGIDRGGRPKVQMLKWQSGSSTQWFEASGVGESRGEFGRPVNGRISSGYGMRRHPILGYRRMHAGIDFAAPHGTPIYAVTSGTVRYSGRKGGNGNYVQIDHGSGLATGYSHLSRIAARSGQNVRRGQIIGYVGSTGLSTGAHLHYTLYKNGRTVNPMSVKFTTKAQLSGAELARFRGKLNALKSVSPGAALSPLKARKTEADANLREIDRVSAVTPAQHLGRTTTKAQFNI</sequence>
<dbReference type="KEGG" id="sphl:LPB140_11390"/>
<dbReference type="Gene3D" id="3.10.450.350">
    <property type="match status" value="1"/>
</dbReference>
<evidence type="ECO:0000313" key="8">
    <source>
        <dbReference type="EMBL" id="APG63288.1"/>
    </source>
</evidence>
<dbReference type="Gene3D" id="2.70.70.10">
    <property type="entry name" value="Glucose Permease (Domain IIA)"/>
    <property type="match status" value="1"/>
</dbReference>
<dbReference type="PANTHER" id="PTHR21666">
    <property type="entry name" value="PEPTIDASE-RELATED"/>
    <property type="match status" value="1"/>
</dbReference>
<evidence type="ECO:0000256" key="6">
    <source>
        <dbReference type="ARBA" id="ARBA00023049"/>
    </source>
</evidence>
<dbReference type="STRING" id="1913578.LPB140_11390"/>
<dbReference type="CDD" id="cd12797">
    <property type="entry name" value="M23_peptidase"/>
    <property type="match status" value="1"/>
</dbReference>
<keyword evidence="2" id="KW-0645">Protease</keyword>
<dbReference type="InterPro" id="IPR011055">
    <property type="entry name" value="Dup_hybrid_motif"/>
</dbReference>
<comment type="cofactor">
    <cofactor evidence="1">
        <name>Zn(2+)</name>
        <dbReference type="ChEBI" id="CHEBI:29105"/>
    </cofactor>
</comment>
<dbReference type="Pfam" id="PF01551">
    <property type="entry name" value="Peptidase_M23"/>
    <property type="match status" value="1"/>
</dbReference>
<dbReference type="RefSeq" id="WP_072559940.1">
    <property type="nucleotide sequence ID" value="NZ_CP018154.1"/>
</dbReference>
<evidence type="ECO:0000256" key="1">
    <source>
        <dbReference type="ARBA" id="ARBA00001947"/>
    </source>
</evidence>
<gene>
    <name evidence="8" type="ORF">LPB140_11390</name>
</gene>
<evidence type="ECO:0000256" key="4">
    <source>
        <dbReference type="ARBA" id="ARBA00022801"/>
    </source>
</evidence>
<dbReference type="SUPFAM" id="SSF51261">
    <property type="entry name" value="Duplicated hybrid motif"/>
    <property type="match status" value="1"/>
</dbReference>
<keyword evidence="3" id="KW-0479">Metal-binding</keyword>
<evidence type="ECO:0000313" key="9">
    <source>
        <dbReference type="Proteomes" id="UP000242561"/>
    </source>
</evidence>
<evidence type="ECO:0000256" key="5">
    <source>
        <dbReference type="ARBA" id="ARBA00022833"/>
    </source>
</evidence>
<dbReference type="Proteomes" id="UP000242561">
    <property type="component" value="Chromosome"/>
</dbReference>
<dbReference type="GO" id="GO:0006508">
    <property type="term" value="P:proteolysis"/>
    <property type="evidence" value="ECO:0007669"/>
    <property type="project" value="UniProtKB-KW"/>
</dbReference>
<dbReference type="EMBL" id="CP018154">
    <property type="protein sequence ID" value="APG63288.1"/>
    <property type="molecule type" value="Genomic_DNA"/>
</dbReference>
<proteinExistence type="predicted"/>